<dbReference type="Pfam" id="PF16537">
    <property type="entry name" value="T2SSB"/>
    <property type="match status" value="1"/>
</dbReference>
<dbReference type="Proteomes" id="UP000028252">
    <property type="component" value="Unassembled WGS sequence"/>
</dbReference>
<comment type="caution">
    <text evidence="2">The sequence shown here is derived from an EMBL/GenBank/DDBJ whole genome shotgun (WGS) entry which is preliminary data.</text>
</comment>
<reference evidence="2 3" key="1">
    <citation type="submission" date="2014-04" db="EMBL/GenBank/DDBJ databases">
        <title>Marinobacterium kochiensis sp. nov., isolated from sediment sample collected from Kochi backwaters in Kerala, India.</title>
        <authorList>
            <person name="Singh A."/>
            <person name="Pinnaka A.K."/>
        </authorList>
    </citation>
    <scope>NUCLEOTIDE SEQUENCE [LARGE SCALE GENOMIC DNA]</scope>
    <source>
        <strain evidence="2 3">AK27</strain>
    </source>
</reference>
<dbReference type="AlphaFoldDB" id="A0A081FU90"/>
<evidence type="ECO:0000313" key="2">
    <source>
        <dbReference type="EMBL" id="KEA62095.1"/>
    </source>
</evidence>
<feature type="domain" description="Type II secretion system protein GspB C-terminal" evidence="1">
    <location>
        <begin position="82"/>
        <end position="141"/>
    </location>
</feature>
<dbReference type="STRING" id="1232683.ADIMK_3756"/>
<dbReference type="PATRIC" id="fig|1232683.4.peg.3697"/>
<keyword evidence="3" id="KW-1185">Reference proteome</keyword>
<evidence type="ECO:0000313" key="3">
    <source>
        <dbReference type="Proteomes" id="UP000028252"/>
    </source>
</evidence>
<accession>A0A081FU90</accession>
<sequence length="142" mass="15851">MVGVKLVLNAPEEPKPSVTGIKEVVINKPTISPIKPVRRTVEPVAVVSSEPKPVIEEPVAVPDPYAGLPYLRQLPVDVQRVLPDLRFSVHIYSEQQGSRLVKLGDRVIREGQRVAPDLMLEAIIPKGVVMQYRDYRFRVPAL</sequence>
<organism evidence="2 3">
    <name type="scientific">Marinobacterium lacunae</name>
    <dbReference type="NCBI Taxonomy" id="1232683"/>
    <lineage>
        <taxon>Bacteria</taxon>
        <taxon>Pseudomonadati</taxon>
        <taxon>Pseudomonadota</taxon>
        <taxon>Gammaproteobacteria</taxon>
        <taxon>Oceanospirillales</taxon>
        <taxon>Oceanospirillaceae</taxon>
        <taxon>Marinobacterium</taxon>
    </lineage>
</organism>
<proteinExistence type="predicted"/>
<dbReference type="GO" id="GO:0015627">
    <property type="term" value="C:type II protein secretion system complex"/>
    <property type="evidence" value="ECO:0007669"/>
    <property type="project" value="InterPro"/>
</dbReference>
<gene>
    <name evidence="2" type="ORF">ADIMK_3756</name>
</gene>
<protein>
    <recommendedName>
        <fullName evidence="1">Type II secretion system protein GspB C-terminal domain-containing protein</fullName>
    </recommendedName>
</protein>
<dbReference type="EMBL" id="JMQN01000057">
    <property type="protein sequence ID" value="KEA62095.1"/>
    <property type="molecule type" value="Genomic_DNA"/>
</dbReference>
<dbReference type="InterPro" id="IPR032389">
    <property type="entry name" value="GspB_C"/>
</dbReference>
<evidence type="ECO:0000259" key="1">
    <source>
        <dbReference type="Pfam" id="PF16537"/>
    </source>
</evidence>
<name>A0A081FU90_9GAMM</name>